<evidence type="ECO:0000313" key="2">
    <source>
        <dbReference type="Proteomes" id="UP000265520"/>
    </source>
</evidence>
<dbReference type="EMBL" id="LXQA010297233">
    <property type="protein sequence ID" value="MCI41865.1"/>
    <property type="molecule type" value="Genomic_DNA"/>
</dbReference>
<name>A0A392S1X5_9FABA</name>
<sequence length="20" mass="2069">MGAKAEELGVEIYPGFAASE</sequence>
<dbReference type="AlphaFoldDB" id="A0A392S1X5"/>
<reference evidence="1 2" key="1">
    <citation type="journal article" date="2018" name="Front. Plant Sci.">
        <title>Red Clover (Trifolium pratense) and Zigzag Clover (T. medium) - A Picture of Genomic Similarities and Differences.</title>
        <authorList>
            <person name="Dluhosova J."/>
            <person name="Istvanek J."/>
            <person name="Nedelnik J."/>
            <person name="Repkova J."/>
        </authorList>
    </citation>
    <scope>NUCLEOTIDE SEQUENCE [LARGE SCALE GENOMIC DNA]</scope>
    <source>
        <strain evidence="2">cv. 10/8</strain>
        <tissue evidence="1">Leaf</tissue>
    </source>
</reference>
<comment type="caution">
    <text evidence="1">The sequence shown here is derived from an EMBL/GenBank/DDBJ whole genome shotgun (WGS) entry which is preliminary data.</text>
</comment>
<evidence type="ECO:0000313" key="1">
    <source>
        <dbReference type="EMBL" id="MCI41865.1"/>
    </source>
</evidence>
<dbReference type="Proteomes" id="UP000265520">
    <property type="component" value="Unassembled WGS sequence"/>
</dbReference>
<feature type="non-terminal residue" evidence="1">
    <location>
        <position position="20"/>
    </location>
</feature>
<proteinExistence type="predicted"/>
<organism evidence="1 2">
    <name type="scientific">Trifolium medium</name>
    <dbReference type="NCBI Taxonomy" id="97028"/>
    <lineage>
        <taxon>Eukaryota</taxon>
        <taxon>Viridiplantae</taxon>
        <taxon>Streptophyta</taxon>
        <taxon>Embryophyta</taxon>
        <taxon>Tracheophyta</taxon>
        <taxon>Spermatophyta</taxon>
        <taxon>Magnoliopsida</taxon>
        <taxon>eudicotyledons</taxon>
        <taxon>Gunneridae</taxon>
        <taxon>Pentapetalae</taxon>
        <taxon>rosids</taxon>
        <taxon>fabids</taxon>
        <taxon>Fabales</taxon>
        <taxon>Fabaceae</taxon>
        <taxon>Papilionoideae</taxon>
        <taxon>50 kb inversion clade</taxon>
        <taxon>NPAAA clade</taxon>
        <taxon>Hologalegina</taxon>
        <taxon>IRL clade</taxon>
        <taxon>Trifolieae</taxon>
        <taxon>Trifolium</taxon>
    </lineage>
</organism>
<protein>
    <submittedName>
        <fullName evidence="1">Uncharacterized protein</fullName>
    </submittedName>
</protein>
<keyword evidence="2" id="KW-1185">Reference proteome</keyword>
<accession>A0A392S1X5</accession>